<dbReference type="Pfam" id="PF07969">
    <property type="entry name" value="Amidohydro_3"/>
    <property type="match status" value="1"/>
</dbReference>
<protein>
    <recommendedName>
        <fullName evidence="2">Amidohydrolase 3 domain-containing protein</fullName>
    </recommendedName>
</protein>
<dbReference type="InterPro" id="IPR013108">
    <property type="entry name" value="Amidohydro_3"/>
</dbReference>
<reference evidence="4" key="1">
    <citation type="submission" date="2016-10" db="EMBL/GenBank/DDBJ databases">
        <authorList>
            <person name="Varghese N."/>
            <person name="Submissions S."/>
        </authorList>
    </citation>
    <scope>NUCLEOTIDE SEQUENCE [LARGE SCALE GENOMIC DNA]</scope>
    <source>
        <strain evidence="4">DSM 17834</strain>
    </source>
</reference>
<evidence type="ECO:0000313" key="4">
    <source>
        <dbReference type="Proteomes" id="UP000198784"/>
    </source>
</evidence>
<dbReference type="PANTHER" id="PTHR22642:SF2">
    <property type="entry name" value="PROTEIN LONG AFTER FAR-RED 3"/>
    <property type="match status" value="1"/>
</dbReference>
<dbReference type="OrthoDB" id="9031471at2"/>
<evidence type="ECO:0000313" key="3">
    <source>
        <dbReference type="EMBL" id="SFP39155.1"/>
    </source>
</evidence>
<dbReference type="Gene3D" id="2.30.40.10">
    <property type="entry name" value="Urease, subunit C, domain 1"/>
    <property type="match status" value="1"/>
</dbReference>
<evidence type="ECO:0000259" key="2">
    <source>
        <dbReference type="Pfam" id="PF07969"/>
    </source>
</evidence>
<dbReference type="EMBL" id="FOWX01000009">
    <property type="protein sequence ID" value="SFP39155.1"/>
    <property type="molecule type" value="Genomic_DNA"/>
</dbReference>
<feature type="signal peptide" evidence="1">
    <location>
        <begin position="1"/>
        <end position="22"/>
    </location>
</feature>
<dbReference type="Proteomes" id="UP000198784">
    <property type="component" value="Unassembled WGS sequence"/>
</dbReference>
<feature type="chain" id="PRO_5011647811" description="Amidohydrolase 3 domain-containing protein" evidence="1">
    <location>
        <begin position="23"/>
        <end position="588"/>
    </location>
</feature>
<dbReference type="SUPFAM" id="SSF51338">
    <property type="entry name" value="Composite domain of metallo-dependent hydrolases"/>
    <property type="match status" value="1"/>
</dbReference>
<dbReference type="AlphaFoldDB" id="A0A1I5PYT5"/>
<evidence type="ECO:0000256" key="1">
    <source>
        <dbReference type="SAM" id="SignalP"/>
    </source>
</evidence>
<dbReference type="InterPro" id="IPR032466">
    <property type="entry name" value="Metal_Hydrolase"/>
</dbReference>
<keyword evidence="4" id="KW-1185">Reference proteome</keyword>
<dbReference type="PANTHER" id="PTHR22642">
    <property type="entry name" value="IMIDAZOLONEPROPIONASE"/>
    <property type="match status" value="1"/>
</dbReference>
<keyword evidence="1" id="KW-0732">Signal</keyword>
<dbReference type="SUPFAM" id="SSF51556">
    <property type="entry name" value="Metallo-dependent hydrolases"/>
    <property type="match status" value="1"/>
</dbReference>
<dbReference type="RefSeq" id="WP_090500109.1">
    <property type="nucleotide sequence ID" value="NZ_FOWX01000009.1"/>
</dbReference>
<accession>A0A1I5PYT5</accession>
<dbReference type="CDD" id="cd01300">
    <property type="entry name" value="YtcJ_like"/>
    <property type="match status" value="1"/>
</dbReference>
<dbReference type="STRING" id="289003.SAMN05216190_109161"/>
<dbReference type="GO" id="GO:0016810">
    <property type="term" value="F:hydrolase activity, acting on carbon-nitrogen (but not peptide) bonds"/>
    <property type="evidence" value="ECO:0007669"/>
    <property type="project" value="InterPro"/>
</dbReference>
<dbReference type="Gene3D" id="3.10.310.70">
    <property type="match status" value="1"/>
</dbReference>
<name>A0A1I5PYT5_9PSED</name>
<dbReference type="InterPro" id="IPR033932">
    <property type="entry name" value="YtcJ-like"/>
</dbReference>
<feature type="domain" description="Amidohydrolase 3" evidence="2">
    <location>
        <begin position="71"/>
        <end position="576"/>
    </location>
</feature>
<dbReference type="InterPro" id="IPR011059">
    <property type="entry name" value="Metal-dep_hydrolase_composite"/>
</dbReference>
<proteinExistence type="predicted"/>
<dbReference type="Gene3D" id="3.20.20.140">
    <property type="entry name" value="Metal-dependent hydrolases"/>
    <property type="match status" value="1"/>
</dbReference>
<sequence length="588" mass="63617">MQRLIPSLLAGVLTFSSMEAMAAADLLLFNGKVFTAEPGQPLVQAVAVANGKILRVGSDAEVKALADADTQLIDLAGKVLMPGMIDSHSHPIMGAMASLRANLYDEVLALDALEQWILEQDRAGTARMGDLIVISGVSSAYWEQSAGLGKIFNQGRWLELPLVLDGIDGHTGWANAAMLRRLNIDAELVRGLSDKERGFIAHDGDFNPTGYLAESGWDRVRSQYPAPSEAEMLDAAREAVKVNNRVGVTAWMDAAANAGDGDSLFELRPTEQSLGVLPLYRALAEQGELSAHVAALLVTHPQSRPADLQVLDKVMRQFQGVPNLSFPGIKIFADGVMEFPGQTAAVLDPFTNSLKRGELLIDPASFGELVAAAERRDWIVHVHAVGDRAVREALNGFEAARQLEPTPVPHSISHLQMVNPKEFPRFRQLGVIASMQLLWATAESYTEELVKPYVSAAAYHYQYPARSLHQAGATIAGASDWPVSSPNPWNAIAQASTRKGPLGVLNAKESIDRQTMFQAYTLNAAKALRLDGRIGSLAPGKQADLIVLDRDVFEVSDEQLFDTRVLQAFFAGQLVYSAEPGKTVAQAQ</sequence>
<organism evidence="3 4">
    <name type="scientific">Pseudomonas borbori</name>
    <dbReference type="NCBI Taxonomy" id="289003"/>
    <lineage>
        <taxon>Bacteria</taxon>
        <taxon>Pseudomonadati</taxon>
        <taxon>Pseudomonadota</taxon>
        <taxon>Gammaproteobacteria</taxon>
        <taxon>Pseudomonadales</taxon>
        <taxon>Pseudomonadaceae</taxon>
        <taxon>Pseudomonas</taxon>
    </lineage>
</organism>
<gene>
    <name evidence="3" type="ORF">SAMN05216190_109161</name>
</gene>